<accession>A0A0F9G642</accession>
<proteinExistence type="predicted"/>
<organism evidence="1">
    <name type="scientific">marine sediment metagenome</name>
    <dbReference type="NCBI Taxonomy" id="412755"/>
    <lineage>
        <taxon>unclassified sequences</taxon>
        <taxon>metagenomes</taxon>
        <taxon>ecological metagenomes</taxon>
    </lineage>
</organism>
<gene>
    <name evidence="1" type="ORF">LCGC14_1867120</name>
</gene>
<dbReference type="AlphaFoldDB" id="A0A0F9G642"/>
<name>A0A0F9G642_9ZZZZ</name>
<evidence type="ECO:0000313" key="1">
    <source>
        <dbReference type="EMBL" id="KKL94198.1"/>
    </source>
</evidence>
<sequence>MGEAEDCIVNCSKERGAVIVTASGYYFSHWACAMVWGIDDSDSYHYVPEFTKDPKRAYVYEDKHSAQRALPRVRNKGFIVGGRMAVVS</sequence>
<comment type="caution">
    <text evidence="1">The sequence shown here is derived from an EMBL/GenBank/DDBJ whole genome shotgun (WGS) entry which is preliminary data.</text>
</comment>
<dbReference type="EMBL" id="LAZR01018989">
    <property type="protein sequence ID" value="KKL94198.1"/>
    <property type="molecule type" value="Genomic_DNA"/>
</dbReference>
<protein>
    <submittedName>
        <fullName evidence="1">Uncharacterized protein</fullName>
    </submittedName>
</protein>
<reference evidence="1" key="1">
    <citation type="journal article" date="2015" name="Nature">
        <title>Complex archaea that bridge the gap between prokaryotes and eukaryotes.</title>
        <authorList>
            <person name="Spang A."/>
            <person name="Saw J.H."/>
            <person name="Jorgensen S.L."/>
            <person name="Zaremba-Niedzwiedzka K."/>
            <person name="Martijn J."/>
            <person name="Lind A.E."/>
            <person name="van Eijk R."/>
            <person name="Schleper C."/>
            <person name="Guy L."/>
            <person name="Ettema T.J."/>
        </authorList>
    </citation>
    <scope>NUCLEOTIDE SEQUENCE</scope>
</reference>